<accession>A0A7C8ZBE3</accession>
<protein>
    <submittedName>
        <fullName evidence="1">Uncharacterized protein</fullName>
    </submittedName>
</protein>
<dbReference type="EMBL" id="GISG01112328">
    <property type="protein sequence ID" value="MBA4639138.1"/>
    <property type="molecule type" value="Transcribed_RNA"/>
</dbReference>
<organism evidence="1">
    <name type="scientific">Opuntia streptacantha</name>
    <name type="common">Prickly pear cactus</name>
    <name type="synonym">Opuntia cardona</name>
    <dbReference type="NCBI Taxonomy" id="393608"/>
    <lineage>
        <taxon>Eukaryota</taxon>
        <taxon>Viridiplantae</taxon>
        <taxon>Streptophyta</taxon>
        <taxon>Embryophyta</taxon>
        <taxon>Tracheophyta</taxon>
        <taxon>Spermatophyta</taxon>
        <taxon>Magnoliopsida</taxon>
        <taxon>eudicotyledons</taxon>
        <taxon>Gunneridae</taxon>
        <taxon>Pentapetalae</taxon>
        <taxon>Caryophyllales</taxon>
        <taxon>Cactineae</taxon>
        <taxon>Cactaceae</taxon>
        <taxon>Opuntioideae</taxon>
        <taxon>Opuntia</taxon>
    </lineage>
</organism>
<sequence>MTFPPFFFLELLCWLFFESAASILTWLFLPVEAEASLCALACFLVPLPLIKPSSVRGLTYACSFAAGTSAIFGDVNQTLLLKYSSMTVLPASSPMMLSRYSLAS</sequence>
<reference evidence="1" key="1">
    <citation type="journal article" date="2013" name="J. Plant Res.">
        <title>Effect of fungi and light on seed germination of three Opuntia species from semiarid lands of central Mexico.</title>
        <authorList>
            <person name="Delgado-Sanchez P."/>
            <person name="Jimenez-Bremont J.F."/>
            <person name="Guerrero-Gonzalez Mde L."/>
            <person name="Flores J."/>
        </authorList>
    </citation>
    <scope>NUCLEOTIDE SEQUENCE</scope>
    <source>
        <tissue evidence="1">Cladode</tissue>
    </source>
</reference>
<proteinExistence type="predicted"/>
<reference evidence="1" key="2">
    <citation type="submission" date="2020-07" db="EMBL/GenBank/DDBJ databases">
        <authorList>
            <person name="Vera ALvarez R."/>
            <person name="Arias-Moreno D.M."/>
            <person name="Jimenez-Jacinto V."/>
            <person name="Jimenez-Bremont J.F."/>
            <person name="Swaminathan K."/>
            <person name="Moose S.P."/>
            <person name="Guerrero-Gonzalez M.L."/>
            <person name="Marino-Ramirez L."/>
            <person name="Landsman D."/>
            <person name="Rodriguez-Kessler M."/>
            <person name="Delgado-Sanchez P."/>
        </authorList>
    </citation>
    <scope>NUCLEOTIDE SEQUENCE</scope>
    <source>
        <tissue evidence="1">Cladode</tissue>
    </source>
</reference>
<dbReference type="AlphaFoldDB" id="A0A7C8ZBE3"/>
<evidence type="ECO:0000313" key="1">
    <source>
        <dbReference type="EMBL" id="MBA4639138.1"/>
    </source>
</evidence>
<name>A0A7C8ZBE3_OPUST</name>